<proteinExistence type="predicted"/>
<dbReference type="EMBL" id="CM056743">
    <property type="protein sequence ID" value="KAJ8669408.1"/>
    <property type="molecule type" value="Genomic_DNA"/>
</dbReference>
<accession>A0ACC2NF46</accession>
<protein>
    <submittedName>
        <fullName evidence="1">Uncharacterized protein</fullName>
    </submittedName>
</protein>
<sequence length="173" mass="18972">MVIGSTASAIDTGLVAGQRLRPIDECSLNASVNSTTGVLARMPRFEEYLVNSCVIPREDSPAQGYFMHHHPNNASLGRGLDGLVKIGASAQLFHTHFWTGKAMSCCKDDGQLPSPRYIHPHCNAITVSEDGPDYAKHGIRCLNCVITLPVIKSDFSFELAEQLDDYHHKHLSN</sequence>
<dbReference type="Proteomes" id="UP001239111">
    <property type="component" value="Chromosome 3"/>
</dbReference>
<evidence type="ECO:0000313" key="2">
    <source>
        <dbReference type="Proteomes" id="UP001239111"/>
    </source>
</evidence>
<comment type="caution">
    <text evidence="1">The sequence shown here is derived from an EMBL/GenBank/DDBJ whole genome shotgun (WGS) entry which is preliminary data.</text>
</comment>
<keyword evidence="2" id="KW-1185">Reference proteome</keyword>
<gene>
    <name evidence="1" type="ORF">QAD02_000667</name>
</gene>
<organism evidence="1 2">
    <name type="scientific">Eretmocerus hayati</name>
    <dbReference type="NCBI Taxonomy" id="131215"/>
    <lineage>
        <taxon>Eukaryota</taxon>
        <taxon>Metazoa</taxon>
        <taxon>Ecdysozoa</taxon>
        <taxon>Arthropoda</taxon>
        <taxon>Hexapoda</taxon>
        <taxon>Insecta</taxon>
        <taxon>Pterygota</taxon>
        <taxon>Neoptera</taxon>
        <taxon>Endopterygota</taxon>
        <taxon>Hymenoptera</taxon>
        <taxon>Apocrita</taxon>
        <taxon>Proctotrupomorpha</taxon>
        <taxon>Chalcidoidea</taxon>
        <taxon>Aphelinidae</taxon>
        <taxon>Aphelininae</taxon>
        <taxon>Eretmocerus</taxon>
    </lineage>
</organism>
<evidence type="ECO:0000313" key="1">
    <source>
        <dbReference type="EMBL" id="KAJ8669408.1"/>
    </source>
</evidence>
<name>A0ACC2NF46_9HYME</name>
<reference evidence="1" key="1">
    <citation type="submission" date="2023-04" db="EMBL/GenBank/DDBJ databases">
        <title>A chromosome-level genome assembly of the parasitoid wasp Eretmocerus hayati.</title>
        <authorList>
            <person name="Zhong Y."/>
            <person name="Liu S."/>
            <person name="Liu Y."/>
        </authorList>
    </citation>
    <scope>NUCLEOTIDE SEQUENCE</scope>
    <source>
        <strain evidence="1">ZJU_SS_LIU_2023</strain>
    </source>
</reference>